<comment type="caution">
    <text evidence="1">The sequence shown here is derived from an EMBL/GenBank/DDBJ whole genome shotgun (WGS) entry which is preliminary data.</text>
</comment>
<accession>A0ACB9JBW9</accession>
<name>A0ACB9JBW9_9ASTR</name>
<dbReference type="Proteomes" id="UP001056120">
    <property type="component" value="Linkage Group LG05"/>
</dbReference>
<gene>
    <name evidence="1" type="ORF">L1987_16466</name>
</gene>
<dbReference type="EMBL" id="CM042022">
    <property type="protein sequence ID" value="KAI3816762.1"/>
    <property type="molecule type" value="Genomic_DNA"/>
</dbReference>
<sequence length="642" mass="73637">MQNDEVIWQVLRHKHCSFMAKITAGIFCRNPYNLTGVCNRSSCPLANSRYATIRDHEGVFYLYMKTIERAHMPNKLWERVKLPRNYEKALEIIDNNLMYWPKFLVHKAKQRLTKMTQMRIRMRKLALKTREKIMTTPRKEKKREARREEKAERAAILEKNIEKELVERVKKGMYGELYNYNTKAFENFIDVYEGQDREDEKKEVEFVRWEDEYEEEDDMEDFSGLPTEGADIDDDNDMMDDDDDDDDDESEKVSVDRKRGRADSKYSLKKKEKDAKKKGRVLVEVEHEETDGKQKAILRSKIVRNGSLRPFSQSEKKMEDIVKVDGDGDEVNLEVVRVLKKASEEVVDRVELSGHQLKFLPEEFGKLASLVHLNLSNNHLQALPDSIAGLLKLEELDVSSNLLESLPDSIGLLTTLKILNVSSNKLNTLPESIAFCKSLVELYASFNNLKFLPTNFGYGLANLKILSIGLNEIRFLPTTISELESLKYLDVHFNKLHGLPSSVGKLMNLETLNLSSNFSNLTELPDTVTDLANLKELDVSNNQIQVLPESFGQLQNLTKLNLDQNPLVIPPMEIVIQGTEAVKSFMIKWRLENIAAEEQRRLVEGNAGNQGGWLTWGTNMVNSYLGQGKSSGSKDSYLDQLL</sequence>
<evidence type="ECO:0000313" key="1">
    <source>
        <dbReference type="EMBL" id="KAI3816762.1"/>
    </source>
</evidence>
<reference evidence="2" key="1">
    <citation type="journal article" date="2022" name="Mol. Ecol. Resour.">
        <title>The genomes of chicory, endive, great burdock and yacon provide insights into Asteraceae palaeo-polyploidization history and plant inulin production.</title>
        <authorList>
            <person name="Fan W."/>
            <person name="Wang S."/>
            <person name="Wang H."/>
            <person name="Wang A."/>
            <person name="Jiang F."/>
            <person name="Liu H."/>
            <person name="Zhao H."/>
            <person name="Xu D."/>
            <person name="Zhang Y."/>
        </authorList>
    </citation>
    <scope>NUCLEOTIDE SEQUENCE [LARGE SCALE GENOMIC DNA]</scope>
    <source>
        <strain evidence="2">cv. Yunnan</strain>
    </source>
</reference>
<evidence type="ECO:0000313" key="2">
    <source>
        <dbReference type="Proteomes" id="UP001056120"/>
    </source>
</evidence>
<reference evidence="1 2" key="2">
    <citation type="journal article" date="2022" name="Mol. Ecol. Resour.">
        <title>The genomes of chicory, endive, great burdock and yacon provide insights into Asteraceae paleo-polyploidization history and plant inulin production.</title>
        <authorList>
            <person name="Fan W."/>
            <person name="Wang S."/>
            <person name="Wang H."/>
            <person name="Wang A."/>
            <person name="Jiang F."/>
            <person name="Liu H."/>
            <person name="Zhao H."/>
            <person name="Xu D."/>
            <person name="Zhang Y."/>
        </authorList>
    </citation>
    <scope>NUCLEOTIDE SEQUENCE [LARGE SCALE GENOMIC DNA]</scope>
    <source>
        <strain evidence="2">cv. Yunnan</strain>
        <tissue evidence="1">Leaves</tissue>
    </source>
</reference>
<protein>
    <submittedName>
        <fullName evidence="1">Uncharacterized protein</fullName>
    </submittedName>
</protein>
<proteinExistence type="predicted"/>
<organism evidence="1 2">
    <name type="scientific">Smallanthus sonchifolius</name>
    <dbReference type="NCBI Taxonomy" id="185202"/>
    <lineage>
        <taxon>Eukaryota</taxon>
        <taxon>Viridiplantae</taxon>
        <taxon>Streptophyta</taxon>
        <taxon>Embryophyta</taxon>
        <taxon>Tracheophyta</taxon>
        <taxon>Spermatophyta</taxon>
        <taxon>Magnoliopsida</taxon>
        <taxon>eudicotyledons</taxon>
        <taxon>Gunneridae</taxon>
        <taxon>Pentapetalae</taxon>
        <taxon>asterids</taxon>
        <taxon>campanulids</taxon>
        <taxon>Asterales</taxon>
        <taxon>Asteraceae</taxon>
        <taxon>Asteroideae</taxon>
        <taxon>Heliantheae alliance</taxon>
        <taxon>Millerieae</taxon>
        <taxon>Smallanthus</taxon>
    </lineage>
</organism>
<keyword evidence="2" id="KW-1185">Reference proteome</keyword>